<gene>
    <name evidence="1" type="ORF">A2832_00825</name>
</gene>
<proteinExistence type="predicted"/>
<evidence type="ECO:0000313" key="2">
    <source>
        <dbReference type="Proteomes" id="UP000178538"/>
    </source>
</evidence>
<accession>A0A1G2T0M5</accession>
<sequence length="60" mass="6787">MEVQILKFVKAVNHKEVFEPLKLPARHESRCDLTSTIRSDSLVPELKSESEKNIQAIGPV</sequence>
<dbReference type="STRING" id="1802737.A2832_00825"/>
<organism evidence="1 2">
    <name type="scientific">Candidatus Zambryskibacteria bacterium RIFCSPHIGHO2_01_FULL_44_22b</name>
    <dbReference type="NCBI Taxonomy" id="1802737"/>
    <lineage>
        <taxon>Bacteria</taxon>
        <taxon>Candidatus Zambryskiibacteriota</taxon>
    </lineage>
</organism>
<name>A0A1G2T0M5_9BACT</name>
<reference evidence="1 2" key="1">
    <citation type="journal article" date="2016" name="Nat. Commun.">
        <title>Thousands of microbial genomes shed light on interconnected biogeochemical processes in an aquifer system.</title>
        <authorList>
            <person name="Anantharaman K."/>
            <person name="Brown C.T."/>
            <person name="Hug L.A."/>
            <person name="Sharon I."/>
            <person name="Castelle C.J."/>
            <person name="Probst A.J."/>
            <person name="Thomas B.C."/>
            <person name="Singh A."/>
            <person name="Wilkins M.J."/>
            <person name="Karaoz U."/>
            <person name="Brodie E.L."/>
            <person name="Williams K.H."/>
            <person name="Hubbard S.S."/>
            <person name="Banfield J.F."/>
        </authorList>
    </citation>
    <scope>NUCLEOTIDE SEQUENCE [LARGE SCALE GENOMIC DNA]</scope>
</reference>
<dbReference type="Proteomes" id="UP000178538">
    <property type="component" value="Unassembled WGS sequence"/>
</dbReference>
<evidence type="ECO:0000313" key="1">
    <source>
        <dbReference type="EMBL" id="OHA90846.1"/>
    </source>
</evidence>
<comment type="caution">
    <text evidence="1">The sequence shown here is derived from an EMBL/GenBank/DDBJ whole genome shotgun (WGS) entry which is preliminary data.</text>
</comment>
<protein>
    <submittedName>
        <fullName evidence="1">Uncharacterized protein</fullName>
    </submittedName>
</protein>
<dbReference type="AlphaFoldDB" id="A0A1G2T0M5"/>
<dbReference type="EMBL" id="MHVG01000015">
    <property type="protein sequence ID" value="OHA90846.1"/>
    <property type="molecule type" value="Genomic_DNA"/>
</dbReference>